<dbReference type="STRING" id="1095776.SAMN04515672_1454"/>
<keyword evidence="2" id="KW-1185">Reference proteome</keyword>
<gene>
    <name evidence="1" type="ORF">SAMN04515672_1454</name>
</gene>
<dbReference type="EMBL" id="FNFE01000001">
    <property type="protein sequence ID" value="SDJ68254.1"/>
    <property type="molecule type" value="Genomic_DNA"/>
</dbReference>
<reference evidence="2" key="1">
    <citation type="submission" date="2016-10" db="EMBL/GenBank/DDBJ databases">
        <authorList>
            <person name="Varghese N."/>
            <person name="Submissions S."/>
        </authorList>
    </citation>
    <scope>NUCLEOTIDE SEQUENCE [LARGE SCALE GENOMIC DNA]</scope>
    <source>
        <strain evidence="2">B4,CECT 8067,JCM 17497</strain>
    </source>
</reference>
<name>A0A1G8VQK1_9EURY</name>
<protein>
    <recommendedName>
        <fullName evidence="3">Agl cluster protein AglQ</fullName>
    </recommendedName>
</protein>
<evidence type="ECO:0008006" key="3">
    <source>
        <dbReference type="Google" id="ProtNLM"/>
    </source>
</evidence>
<dbReference type="GO" id="GO:0005975">
    <property type="term" value="P:carbohydrate metabolic process"/>
    <property type="evidence" value="ECO:0007669"/>
    <property type="project" value="InterPro"/>
</dbReference>
<proteinExistence type="predicted"/>
<evidence type="ECO:0000313" key="1">
    <source>
        <dbReference type="EMBL" id="SDJ68254.1"/>
    </source>
</evidence>
<dbReference type="AlphaFoldDB" id="A0A1G8VQK1"/>
<organism evidence="1 2">
    <name type="scientific">Natronorubrum texcoconense</name>
    <dbReference type="NCBI Taxonomy" id="1095776"/>
    <lineage>
        <taxon>Archaea</taxon>
        <taxon>Methanobacteriati</taxon>
        <taxon>Methanobacteriota</taxon>
        <taxon>Stenosarchaea group</taxon>
        <taxon>Halobacteria</taxon>
        <taxon>Halobacteriales</taxon>
        <taxon>Natrialbaceae</taxon>
        <taxon>Natronorubrum</taxon>
    </lineage>
</organism>
<dbReference type="RefSeq" id="WP_245724156.1">
    <property type="nucleotide sequence ID" value="NZ_FNFE01000001.1"/>
</dbReference>
<dbReference type="InterPro" id="IPR008928">
    <property type="entry name" value="6-hairpin_glycosidase_sf"/>
</dbReference>
<dbReference type="SUPFAM" id="SSF48208">
    <property type="entry name" value="Six-hairpin glycosidases"/>
    <property type="match status" value="1"/>
</dbReference>
<dbReference type="Proteomes" id="UP000198882">
    <property type="component" value="Unassembled WGS sequence"/>
</dbReference>
<evidence type="ECO:0000313" key="2">
    <source>
        <dbReference type="Proteomes" id="UP000198882"/>
    </source>
</evidence>
<sequence>MSEYKLYQILEDSVNHIIDDQAHEGQVPSGHNGPWGNPQTPVRNTSHHTITLIHLAEQTADQRYGKKANECLSYLLSKEARPYDQTFYHLKEHEKSRCNGLIGQAWTIEALVLAAKYFDRPNLIDLAQEVFLLHSFDDQLAAWDYVDVDGQFQSLDKTFNHQLWFAMAGAMLAHCPDTEPKIKHQVHSFLDELPENLNLYDSGLIYHPFKPEFDIIKYSKIFAEGIQSGVAHKMISNVMQATIGGESGDPMKETSIGYHSFNLYAFGVLNEYFPDHQFWESKKFKRSLEYAQSDQFKNQLAGNPYGYPYNCAGIEMAYVLNTFSEDSIEMQRQWLKEQFERTFDPETMRMSRNNPDPATLTARLYEATRLPNIELSLSFEQENEI</sequence>
<accession>A0A1G8VQK1</accession>